<organism evidence="3">
    <name type="scientific">Caenorhabditis remanei</name>
    <name type="common">Caenorhabditis vulgaris</name>
    <dbReference type="NCBI Taxonomy" id="31234"/>
    <lineage>
        <taxon>Eukaryota</taxon>
        <taxon>Metazoa</taxon>
        <taxon>Ecdysozoa</taxon>
        <taxon>Nematoda</taxon>
        <taxon>Chromadorea</taxon>
        <taxon>Rhabditida</taxon>
        <taxon>Rhabditina</taxon>
        <taxon>Rhabditomorpha</taxon>
        <taxon>Rhabditoidea</taxon>
        <taxon>Rhabditidae</taxon>
        <taxon>Peloderinae</taxon>
        <taxon>Caenorhabditis</taxon>
    </lineage>
</organism>
<feature type="compositionally biased region" description="Basic and acidic residues" evidence="1">
    <location>
        <begin position="16"/>
        <end position="35"/>
    </location>
</feature>
<feature type="region of interest" description="Disordered" evidence="1">
    <location>
        <begin position="1"/>
        <end position="74"/>
    </location>
</feature>
<sequence>MNEQNKEAASTLAQERNLREAQQRKEKDLLERGDLLKVAATEAKRKRKLEQARRSTPSPQPPRTPTPPGYHVTISDSDEDEKVIMNSKFSVQKTLPVLSVMLISTTNGRGQNKNS</sequence>
<dbReference type="HOGENOM" id="CLU_2111168_0_0_1"/>
<evidence type="ECO:0000313" key="2">
    <source>
        <dbReference type="EMBL" id="EFO96789.1"/>
    </source>
</evidence>
<evidence type="ECO:0000256" key="1">
    <source>
        <dbReference type="SAM" id="MobiDB-lite"/>
    </source>
</evidence>
<protein>
    <submittedName>
        <fullName evidence="2">Uncharacterized protein</fullName>
    </submittedName>
</protein>
<feature type="compositionally biased region" description="Pro residues" evidence="1">
    <location>
        <begin position="58"/>
        <end position="68"/>
    </location>
</feature>
<name>E3MAI6_CAERE</name>
<proteinExistence type="predicted"/>
<dbReference type="Proteomes" id="UP000008281">
    <property type="component" value="Unassembled WGS sequence"/>
</dbReference>
<reference evidence="2" key="1">
    <citation type="submission" date="2007-07" db="EMBL/GenBank/DDBJ databases">
        <title>PCAP assembly of the Caenorhabditis remanei genome.</title>
        <authorList>
            <consortium name="The Caenorhabditis remanei Sequencing Consortium"/>
            <person name="Wilson R.K."/>
        </authorList>
    </citation>
    <scope>NUCLEOTIDE SEQUENCE [LARGE SCALE GENOMIC DNA]</scope>
    <source>
        <strain evidence="2">PB4641</strain>
    </source>
</reference>
<evidence type="ECO:0000313" key="3">
    <source>
        <dbReference type="Proteomes" id="UP000008281"/>
    </source>
</evidence>
<dbReference type="EMBL" id="DS268431">
    <property type="protein sequence ID" value="EFO96789.1"/>
    <property type="molecule type" value="Genomic_DNA"/>
</dbReference>
<accession>E3MAI6</accession>
<keyword evidence="3" id="KW-1185">Reference proteome</keyword>
<dbReference type="AlphaFoldDB" id="E3MAI6"/>
<gene>
    <name evidence="2" type="ORF">CRE_17281</name>
</gene>
<dbReference type="InParanoid" id="E3MAI6"/>